<evidence type="ECO:0000313" key="1">
    <source>
        <dbReference type="EMBL" id="MEY8038049.1"/>
    </source>
</evidence>
<dbReference type="Gene3D" id="3.30.1540.10">
    <property type="entry name" value="formyl-coa transferase, domain 3"/>
    <property type="match status" value="1"/>
</dbReference>
<name>A0ABV4CF53_9PSEU</name>
<sequence length="536" mass="55352">MSAPVSARPGTAEAVATALLREVGEDPGQVRRELDWSGPVELPLPDEAAVQAACGIMQVHGRSAGRPVPLGVPYASTVAGVLLAQGALAVAIDRARGGRIDRVRTSVAQSALLAVQQYLAVAGCAEPEPPADPGAPPPLRTADGVRCELETLTAEHWLAFWTALGVERGPVARGWRPFQQRFGTATCALPFELHAAVRAAGYADVLDAARASGVSVLPVRTDPTPPLDLPACELAPLPGIAPRPLGAPGALPLSGIVVVESTRRVQGPVAGQVLRMLGADVVRVEPPGGDPMRGVPPMAGDCSVRHLALNAGKRVVEVDIRTAAGRRELHELVGGADAFVHNWAPGKAARLGLDAARLAPPGLSYAWASGWGDALGPEPPLGTDFLVQAHSGLAAAVRPGRPPAPSLLTLTDVLGGLVCAFGVLAALLRRVRTGSGSAVDSSLLSASGVVPRAPLRTPVLRTADGHLVVSGDHDAVFGGADPLAEPSRHWVERAARAGAVATPVCTDLRELVDDPRFGAALGRGRYVFPHPPWEFG</sequence>
<dbReference type="PANTHER" id="PTHR48228">
    <property type="entry name" value="SUCCINYL-COA--D-CITRAMALATE COA-TRANSFERASE"/>
    <property type="match status" value="1"/>
</dbReference>
<dbReference type="InterPro" id="IPR003673">
    <property type="entry name" value="CoA-Trfase_fam_III"/>
</dbReference>
<dbReference type="InterPro" id="IPR023606">
    <property type="entry name" value="CoA-Trfase_III_dom_1_sf"/>
</dbReference>
<dbReference type="Proteomes" id="UP001564626">
    <property type="component" value="Unassembled WGS sequence"/>
</dbReference>
<dbReference type="EMBL" id="JBGEHV010000002">
    <property type="protein sequence ID" value="MEY8038049.1"/>
    <property type="molecule type" value="Genomic_DNA"/>
</dbReference>
<dbReference type="InterPro" id="IPR050509">
    <property type="entry name" value="CoA-transferase_III"/>
</dbReference>
<dbReference type="PANTHER" id="PTHR48228:SF4">
    <property type="entry name" value="BLR3030 PROTEIN"/>
    <property type="match status" value="1"/>
</dbReference>
<evidence type="ECO:0000313" key="2">
    <source>
        <dbReference type="Proteomes" id="UP001564626"/>
    </source>
</evidence>
<organism evidence="1 2">
    <name type="scientific">Saccharopolyspora cebuensis</name>
    <dbReference type="NCBI Taxonomy" id="418759"/>
    <lineage>
        <taxon>Bacteria</taxon>
        <taxon>Bacillati</taxon>
        <taxon>Actinomycetota</taxon>
        <taxon>Actinomycetes</taxon>
        <taxon>Pseudonocardiales</taxon>
        <taxon>Pseudonocardiaceae</taxon>
        <taxon>Saccharopolyspora</taxon>
    </lineage>
</organism>
<comment type="caution">
    <text evidence="1">The sequence shown here is derived from an EMBL/GenBank/DDBJ whole genome shotgun (WGS) entry which is preliminary data.</text>
</comment>
<dbReference type="Pfam" id="PF02515">
    <property type="entry name" value="CoA_transf_3"/>
    <property type="match status" value="2"/>
</dbReference>
<keyword evidence="2" id="KW-1185">Reference proteome</keyword>
<accession>A0ABV4CF53</accession>
<gene>
    <name evidence="1" type="ORF">AB8O55_01440</name>
</gene>
<keyword evidence="1" id="KW-0808">Transferase</keyword>
<dbReference type="SUPFAM" id="SSF89796">
    <property type="entry name" value="CoA-transferase family III (CaiB/BaiF)"/>
    <property type="match status" value="2"/>
</dbReference>
<proteinExistence type="predicted"/>
<dbReference type="RefSeq" id="WP_345361400.1">
    <property type="nucleotide sequence ID" value="NZ_BAABII010000005.1"/>
</dbReference>
<protein>
    <submittedName>
        <fullName evidence="1">CoA transferase</fullName>
    </submittedName>
</protein>
<reference evidence="1 2" key="1">
    <citation type="submission" date="2024-08" db="EMBL/GenBank/DDBJ databases">
        <title>Genome mining of Saccharopolyspora cebuensis PGLac3 from Nigerian medicinal plant.</title>
        <authorList>
            <person name="Ezeobiora C.E."/>
            <person name="Igbokwe N.H."/>
            <person name="Amin D.H."/>
            <person name="Mendie U.E."/>
        </authorList>
    </citation>
    <scope>NUCLEOTIDE SEQUENCE [LARGE SCALE GENOMIC DNA]</scope>
    <source>
        <strain evidence="1 2">PGLac3</strain>
    </source>
</reference>
<dbReference type="InterPro" id="IPR044855">
    <property type="entry name" value="CoA-Trfase_III_dom3_sf"/>
</dbReference>
<dbReference type="Gene3D" id="3.40.50.10540">
    <property type="entry name" value="Crotonobetainyl-coa:carnitine coa-transferase, domain 1"/>
    <property type="match status" value="2"/>
</dbReference>
<dbReference type="GO" id="GO:0016740">
    <property type="term" value="F:transferase activity"/>
    <property type="evidence" value="ECO:0007669"/>
    <property type="project" value="UniProtKB-KW"/>
</dbReference>